<protein>
    <submittedName>
        <fullName evidence="8">Sodium-dependent transporter</fullName>
    </submittedName>
</protein>
<gene>
    <name evidence="8" type="ORF">EGH82_23040</name>
</gene>
<evidence type="ECO:0000256" key="3">
    <source>
        <dbReference type="ARBA" id="ARBA00022692"/>
    </source>
</evidence>
<dbReference type="Pfam" id="PF00209">
    <property type="entry name" value="SNF"/>
    <property type="match status" value="2"/>
</dbReference>
<feature type="transmembrane region" description="Helical" evidence="7">
    <location>
        <begin position="441"/>
        <end position="460"/>
    </location>
</feature>
<feature type="transmembrane region" description="Helical" evidence="7">
    <location>
        <begin position="363"/>
        <end position="385"/>
    </location>
</feature>
<feature type="transmembrane region" description="Helical" evidence="7">
    <location>
        <begin position="397"/>
        <end position="421"/>
    </location>
</feature>
<dbReference type="NCBIfam" id="NF037979">
    <property type="entry name" value="Na_transp"/>
    <property type="match status" value="1"/>
</dbReference>
<reference evidence="8 9" key="1">
    <citation type="submission" date="2018-11" db="EMBL/GenBank/DDBJ databases">
        <title>Vibrio ponticus strain CAIM 1751 pathogenic for the snapper Lutjanus guttatus.</title>
        <authorList>
            <person name="Soto-Rodriguez S."/>
            <person name="Lozano-Olvera R."/>
            <person name="Gomez-Gil B."/>
        </authorList>
    </citation>
    <scope>NUCLEOTIDE SEQUENCE [LARGE SCALE GENOMIC DNA]</scope>
    <source>
        <strain evidence="8 9">CAIM 1751</strain>
    </source>
</reference>
<keyword evidence="3 7" id="KW-0812">Transmembrane</keyword>
<dbReference type="InterPro" id="IPR037272">
    <property type="entry name" value="SNS_sf"/>
</dbReference>
<evidence type="ECO:0000313" key="9">
    <source>
        <dbReference type="Proteomes" id="UP000278792"/>
    </source>
</evidence>
<feature type="transmembrane region" description="Helical" evidence="7">
    <location>
        <begin position="194"/>
        <end position="215"/>
    </location>
</feature>
<keyword evidence="2" id="KW-0813">Transport</keyword>
<feature type="transmembrane region" description="Helical" evidence="7">
    <location>
        <begin position="235"/>
        <end position="260"/>
    </location>
</feature>
<feature type="transmembrane region" description="Helical" evidence="7">
    <location>
        <begin position="108"/>
        <end position="136"/>
    </location>
</feature>
<dbReference type="RefSeq" id="WP_123783868.1">
    <property type="nucleotide sequence ID" value="NZ_RKIK01000155.1"/>
</dbReference>
<dbReference type="PANTHER" id="PTHR42948:SF1">
    <property type="entry name" value="TRANSPORTER"/>
    <property type="match status" value="1"/>
</dbReference>
<evidence type="ECO:0000256" key="4">
    <source>
        <dbReference type="ARBA" id="ARBA00022989"/>
    </source>
</evidence>
<dbReference type="PRINTS" id="PR00176">
    <property type="entry name" value="NANEUSMPORT"/>
</dbReference>
<proteinExistence type="predicted"/>
<dbReference type="AlphaFoldDB" id="A0A3N3DSM0"/>
<feature type="transmembrane region" description="Helical" evidence="7">
    <location>
        <begin position="327"/>
        <end position="351"/>
    </location>
</feature>
<dbReference type="InterPro" id="IPR000175">
    <property type="entry name" value="Na/ntran_symport"/>
</dbReference>
<dbReference type="Proteomes" id="UP000278792">
    <property type="component" value="Unassembled WGS sequence"/>
</dbReference>
<comment type="subcellular location">
    <subcellularLocation>
        <location evidence="1">Membrane</location>
        <topology evidence="1">Multi-pass membrane protein</topology>
    </subcellularLocation>
</comment>
<evidence type="ECO:0000256" key="6">
    <source>
        <dbReference type="SAM" id="MobiDB-lite"/>
    </source>
</evidence>
<evidence type="ECO:0000256" key="1">
    <source>
        <dbReference type="ARBA" id="ARBA00004141"/>
    </source>
</evidence>
<dbReference type="InterPro" id="IPR047218">
    <property type="entry name" value="YocR/YhdH-like"/>
</dbReference>
<sequence length="468" mass="51168">MNNTTQATPQDAQLTPQETGTPPTREKWNSNIGFVLSSIGGAIGLGAVWMFPFTVGMYGGAAFLCIYLLALLFISTPILITEFAIGRKTELNYVSAIKKLFPGKRYHYVGYAGLLVMIIVLSFYIGISGWTIAYFFKSVTGSYNGMESAQVIESFGNFLNEPYGLVFWEFVMMVLTVGVLTKGIQNGIEKLCKILIPALFVMIIILVVNSLQLPNAHLGLEFYLLPKFSALTPEAILAAIGLAFFTLGIGVGNMVAYGSYMGKEQAITSSSIYIILGNLLIAFLMGLIIFPSVFSFGIEPEAGPPLVFIVLPTIFANMEFGMVFATIFFLALFFACLTTTIALLQAIIIYFTDELKWTRNKALAIIGTGIFILGIFQVLSFGPIAHIKLFGMSIFDLSNYFVSNILLPGSGLVMVLLVGWLSDPKELLAEINTGNGMKIKTVYIVTIKYVTPAALILVYLQSLGFIKF</sequence>
<feature type="transmembrane region" description="Helical" evidence="7">
    <location>
        <begin position="272"/>
        <end position="296"/>
    </location>
</feature>
<evidence type="ECO:0000313" key="8">
    <source>
        <dbReference type="EMBL" id="ROV57445.1"/>
    </source>
</evidence>
<feature type="region of interest" description="Disordered" evidence="6">
    <location>
        <begin position="1"/>
        <end position="24"/>
    </location>
</feature>
<name>A0A3N3DSM0_9VIBR</name>
<accession>A0A3N3DSM0</accession>
<evidence type="ECO:0000256" key="5">
    <source>
        <dbReference type="ARBA" id="ARBA00023136"/>
    </source>
</evidence>
<dbReference type="PANTHER" id="PTHR42948">
    <property type="entry name" value="TRANSPORTER"/>
    <property type="match status" value="1"/>
</dbReference>
<evidence type="ECO:0000256" key="7">
    <source>
        <dbReference type="SAM" id="Phobius"/>
    </source>
</evidence>
<evidence type="ECO:0000256" key="2">
    <source>
        <dbReference type="ARBA" id="ARBA00022448"/>
    </source>
</evidence>
<dbReference type="CDD" id="cd10336">
    <property type="entry name" value="SLC6sbd_Tyt1-Like"/>
    <property type="match status" value="1"/>
</dbReference>
<organism evidence="8 9">
    <name type="scientific">Vibrio ponticus</name>
    <dbReference type="NCBI Taxonomy" id="265668"/>
    <lineage>
        <taxon>Bacteria</taxon>
        <taxon>Pseudomonadati</taxon>
        <taxon>Pseudomonadota</taxon>
        <taxon>Gammaproteobacteria</taxon>
        <taxon>Vibrionales</taxon>
        <taxon>Vibrionaceae</taxon>
        <taxon>Vibrio</taxon>
    </lineage>
</organism>
<dbReference type="SUPFAM" id="SSF161070">
    <property type="entry name" value="SNF-like"/>
    <property type="match status" value="1"/>
</dbReference>
<dbReference type="EMBL" id="RKIK01000155">
    <property type="protein sequence ID" value="ROV57445.1"/>
    <property type="molecule type" value="Genomic_DNA"/>
</dbReference>
<dbReference type="PROSITE" id="PS50267">
    <property type="entry name" value="NA_NEUROTRAN_SYMP_3"/>
    <property type="match status" value="1"/>
</dbReference>
<keyword evidence="5 7" id="KW-0472">Membrane</keyword>
<feature type="compositionally biased region" description="Polar residues" evidence="6">
    <location>
        <begin position="1"/>
        <end position="22"/>
    </location>
</feature>
<feature type="transmembrane region" description="Helical" evidence="7">
    <location>
        <begin position="32"/>
        <end position="51"/>
    </location>
</feature>
<feature type="transmembrane region" description="Helical" evidence="7">
    <location>
        <begin position="57"/>
        <end position="80"/>
    </location>
</feature>
<keyword evidence="4 7" id="KW-1133">Transmembrane helix</keyword>
<comment type="caution">
    <text evidence="8">The sequence shown here is derived from an EMBL/GenBank/DDBJ whole genome shotgun (WGS) entry which is preliminary data.</text>
</comment>
<dbReference type="GO" id="GO:0016020">
    <property type="term" value="C:membrane"/>
    <property type="evidence" value="ECO:0007669"/>
    <property type="project" value="UniProtKB-SubCell"/>
</dbReference>
<feature type="transmembrane region" description="Helical" evidence="7">
    <location>
        <begin position="163"/>
        <end position="182"/>
    </location>
</feature>